<feature type="domain" description="HTH cro/C1-type" evidence="5">
    <location>
        <begin position="151"/>
        <end position="207"/>
    </location>
</feature>
<dbReference type="SMART" id="SM00530">
    <property type="entry name" value="HTH_XRE"/>
    <property type="match status" value="1"/>
</dbReference>
<dbReference type="Pfam" id="PF01381">
    <property type="entry name" value="HTH_3"/>
    <property type="match status" value="1"/>
</dbReference>
<protein>
    <recommendedName>
        <fullName evidence="4">Putative HTH-type transcriptional regulatory protein ENM78_03860</fullName>
    </recommendedName>
</protein>
<dbReference type="CDD" id="cd00093">
    <property type="entry name" value="HTH_XRE"/>
    <property type="match status" value="1"/>
</dbReference>
<gene>
    <name evidence="6" type="ORF">ENM78_03860</name>
</gene>
<dbReference type="PROSITE" id="PS50943">
    <property type="entry name" value="HTH_CROC1"/>
    <property type="match status" value="1"/>
</dbReference>
<keyword evidence="3 4" id="KW-0804">Transcription</keyword>
<comment type="caution">
    <text evidence="6">The sequence shown here is derived from an EMBL/GenBank/DDBJ whole genome shotgun (WGS) entry which is preliminary data.</text>
</comment>
<accession>A0A7J3ZKZ7</accession>
<dbReference type="Gene3D" id="1.10.260.40">
    <property type="entry name" value="lambda repressor-like DNA-binding domains"/>
    <property type="match status" value="1"/>
</dbReference>
<dbReference type="HAMAP" id="MF_00584">
    <property type="entry name" value="HTH_type_cro_C1"/>
    <property type="match status" value="1"/>
</dbReference>
<evidence type="ECO:0000259" key="5">
    <source>
        <dbReference type="PROSITE" id="PS50943"/>
    </source>
</evidence>
<evidence type="ECO:0000313" key="6">
    <source>
        <dbReference type="EMBL" id="HHQ80572.1"/>
    </source>
</evidence>
<evidence type="ECO:0000256" key="1">
    <source>
        <dbReference type="ARBA" id="ARBA00023015"/>
    </source>
</evidence>
<dbReference type="Pfam" id="PF26553">
    <property type="entry name" value="PDDEXK_19"/>
    <property type="match status" value="1"/>
</dbReference>
<dbReference type="InterPro" id="IPR001387">
    <property type="entry name" value="Cro/C1-type_HTH"/>
</dbReference>
<organism evidence="6">
    <name type="scientific">Fervidicoccus fontis</name>
    <dbReference type="NCBI Taxonomy" id="683846"/>
    <lineage>
        <taxon>Archaea</taxon>
        <taxon>Thermoproteota</taxon>
        <taxon>Thermoprotei</taxon>
        <taxon>Fervidicoccales</taxon>
        <taxon>Fervidicoccaceae</taxon>
        <taxon>Fervidicoccus</taxon>
    </lineage>
</organism>
<keyword evidence="1 4" id="KW-0805">Transcription regulation</keyword>
<name>A0A7J3ZKZ7_9CREN</name>
<dbReference type="EMBL" id="DRZC01000055">
    <property type="protein sequence ID" value="HHQ80572.1"/>
    <property type="molecule type" value="Genomic_DNA"/>
</dbReference>
<reference evidence="6" key="1">
    <citation type="journal article" date="2020" name="mSystems">
        <title>Genome- and Community-Level Interaction Insights into Carbon Utilization and Element Cycling Functions of Hydrothermarchaeota in Hydrothermal Sediment.</title>
        <authorList>
            <person name="Zhou Z."/>
            <person name="Liu Y."/>
            <person name="Xu W."/>
            <person name="Pan J."/>
            <person name="Luo Z.H."/>
            <person name="Li M."/>
        </authorList>
    </citation>
    <scope>NUCLEOTIDE SEQUENCE [LARGE SCALE GENOMIC DNA]</scope>
    <source>
        <strain evidence="6">SpSt-1116</strain>
    </source>
</reference>
<dbReference type="SUPFAM" id="SSF47413">
    <property type="entry name" value="lambda repressor-like DNA-binding domains"/>
    <property type="match status" value="1"/>
</dbReference>
<proteinExistence type="inferred from homology"/>
<dbReference type="AlphaFoldDB" id="A0A7J3ZKZ7"/>
<keyword evidence="2 4" id="KW-0238">DNA-binding</keyword>
<dbReference type="InterPro" id="IPR059051">
    <property type="entry name" value="MTH_967_PDDEXK"/>
</dbReference>
<evidence type="ECO:0000256" key="2">
    <source>
        <dbReference type="ARBA" id="ARBA00023125"/>
    </source>
</evidence>
<dbReference type="GO" id="GO:0003677">
    <property type="term" value="F:DNA binding"/>
    <property type="evidence" value="ECO:0007669"/>
    <property type="project" value="UniProtKB-KW"/>
</dbReference>
<evidence type="ECO:0000256" key="4">
    <source>
        <dbReference type="HAMAP-Rule" id="MF_00584"/>
    </source>
</evidence>
<sequence>MAREMSRLQSKLEELTEELAAEVRKILMQLGYFTVRVEVPPLSSERSIDLLAWKEGNESEKVHLKVTLDVEMLSHHELSDLVGFSGVLESTPIVVSEYSGKLDLADEVVYEKNRIPAVNINTLALLLQRSRSLYVLYKKGNYHIRIDGKKLREKREERGMSIGEVANILGVSRKTVYEYEREGFDVTLEVAEKLVDLFGEEITRPYIPSKRLDETPLAVGRERPDNRLEKKIIEMAGSEYMVYHAKRTFIDILFRRGKRKVAISVEHPRSPWRVEEKIAELSKLERMKDVYKVAVVKDERKLDLKAKNVMVLDERRVGDLMLLLKAENGKC</sequence>
<dbReference type="InterPro" id="IPR010982">
    <property type="entry name" value="Lambda_DNA-bd_dom_sf"/>
</dbReference>
<dbReference type="InterPro" id="IPR020886">
    <property type="entry name" value="MTH_967-like"/>
</dbReference>
<evidence type="ECO:0000256" key="3">
    <source>
        <dbReference type="ARBA" id="ARBA00023163"/>
    </source>
</evidence>
<dbReference type="GO" id="GO:0003700">
    <property type="term" value="F:DNA-binding transcription factor activity"/>
    <property type="evidence" value="ECO:0007669"/>
    <property type="project" value="UniProtKB-UniRule"/>
</dbReference>